<keyword evidence="3" id="KW-0808">Transferase</keyword>
<organism evidence="3">
    <name type="scientific">Nonomuraea sp. MJM5123</name>
    <dbReference type="NCBI Taxonomy" id="1562372"/>
    <lineage>
        <taxon>Bacteria</taxon>
        <taxon>Bacillati</taxon>
        <taxon>Actinomycetota</taxon>
        <taxon>Actinomycetes</taxon>
        <taxon>Streptosporangiales</taxon>
        <taxon>Streptosporangiaceae</taxon>
        <taxon>Nonomuraea</taxon>
    </lineage>
</organism>
<dbReference type="SMART" id="SM00220">
    <property type="entry name" value="S_TKc"/>
    <property type="match status" value="1"/>
</dbReference>
<dbReference type="GO" id="GO:0031179">
    <property type="term" value="P:peptide modification"/>
    <property type="evidence" value="ECO:0007669"/>
    <property type="project" value="InterPro"/>
</dbReference>
<dbReference type="GO" id="GO:0005524">
    <property type="term" value="F:ATP binding"/>
    <property type="evidence" value="ECO:0007669"/>
    <property type="project" value="InterPro"/>
</dbReference>
<dbReference type="EMBL" id="KJ144825">
    <property type="protein sequence ID" value="AIW58891.1"/>
    <property type="molecule type" value="Genomic_DNA"/>
</dbReference>
<feature type="binding site" evidence="1">
    <location>
        <position position="749"/>
    </location>
    <ligand>
        <name>Zn(2+)</name>
        <dbReference type="ChEBI" id="CHEBI:29105"/>
    </ligand>
</feature>
<dbReference type="Pfam" id="PF25816">
    <property type="entry name" value="RamC_N"/>
    <property type="match status" value="1"/>
</dbReference>
<dbReference type="SMART" id="SM01260">
    <property type="entry name" value="LANC_like"/>
    <property type="match status" value="1"/>
</dbReference>
<keyword evidence="3" id="KW-0723">Serine/threonine-protein kinase</keyword>
<dbReference type="PRINTS" id="PR01950">
    <property type="entry name" value="LANCSUPER"/>
</dbReference>
<dbReference type="Pfam" id="PF05147">
    <property type="entry name" value="LANC_like"/>
    <property type="match status" value="1"/>
</dbReference>
<dbReference type="Gene3D" id="1.10.510.10">
    <property type="entry name" value="Transferase(Phosphotransferase) domain 1"/>
    <property type="match status" value="1"/>
</dbReference>
<dbReference type="InterPro" id="IPR000719">
    <property type="entry name" value="Prot_kinase_dom"/>
</dbReference>
<keyword evidence="3" id="KW-0418">Kinase</keyword>
<accession>A0A1R7SQL6</accession>
<evidence type="ECO:0000259" key="2">
    <source>
        <dbReference type="PROSITE" id="PS50011"/>
    </source>
</evidence>
<dbReference type="InterPro" id="IPR012341">
    <property type="entry name" value="6hp_glycosidase-like_sf"/>
</dbReference>
<dbReference type="SUPFAM" id="SSF56112">
    <property type="entry name" value="Protein kinase-like (PK-like)"/>
    <property type="match status" value="1"/>
</dbReference>
<dbReference type="InterPro" id="IPR007822">
    <property type="entry name" value="LANC-like"/>
</dbReference>
<dbReference type="PANTHER" id="PTHR12736:SF7">
    <property type="entry name" value="LANC-LIKE PROTEIN 3"/>
    <property type="match status" value="1"/>
</dbReference>
<feature type="binding site" evidence="1">
    <location>
        <position position="795"/>
    </location>
    <ligand>
        <name>Zn(2+)</name>
        <dbReference type="ChEBI" id="CHEBI:29105"/>
    </ligand>
</feature>
<keyword evidence="1" id="KW-0862">Zinc</keyword>
<dbReference type="PROSITE" id="PS50011">
    <property type="entry name" value="PROTEIN_KINASE_DOM"/>
    <property type="match status" value="1"/>
</dbReference>
<dbReference type="GO" id="GO:0004674">
    <property type="term" value="F:protein serine/threonine kinase activity"/>
    <property type="evidence" value="ECO:0007669"/>
    <property type="project" value="UniProtKB-KW"/>
</dbReference>
<dbReference type="GO" id="GO:0005886">
    <property type="term" value="C:plasma membrane"/>
    <property type="evidence" value="ECO:0007669"/>
    <property type="project" value="TreeGrafter"/>
</dbReference>
<feature type="binding site" evidence="1">
    <location>
        <position position="794"/>
    </location>
    <ligand>
        <name>Zn(2+)</name>
        <dbReference type="ChEBI" id="CHEBI:29105"/>
    </ligand>
</feature>
<dbReference type="InterPro" id="IPR058053">
    <property type="entry name" value="RamC_C"/>
</dbReference>
<dbReference type="GO" id="GO:0005975">
    <property type="term" value="P:carbohydrate metabolic process"/>
    <property type="evidence" value="ECO:0007669"/>
    <property type="project" value="InterPro"/>
</dbReference>
<dbReference type="InterPro" id="IPR057929">
    <property type="entry name" value="RamC_N"/>
</dbReference>
<dbReference type="GO" id="GO:0046872">
    <property type="term" value="F:metal ion binding"/>
    <property type="evidence" value="ECO:0007669"/>
    <property type="project" value="UniProtKB-KW"/>
</dbReference>
<feature type="domain" description="Protein kinase" evidence="2">
    <location>
        <begin position="214"/>
        <end position="481"/>
    </location>
</feature>
<dbReference type="InterPro" id="IPR011009">
    <property type="entry name" value="Kinase-like_dom_sf"/>
</dbReference>
<protein>
    <submittedName>
        <fullName evidence="3">Putative serine/threonine protein kinase</fullName>
    </submittedName>
</protein>
<reference evidence="3" key="1">
    <citation type="submission" date="2014-01" db="EMBL/GenBank/DDBJ databases">
        <title>Ecumicin biosynthetic gene cluster from Nonomuraea sp. MJM5123.</title>
        <authorList>
            <person name="Kim J.-Y."/>
            <person name="Suh J.-W."/>
            <person name="Yang S.-H."/>
        </authorList>
    </citation>
    <scope>NUCLEOTIDE SEQUENCE</scope>
    <source>
        <strain evidence="3">MJM5123</strain>
    </source>
</reference>
<dbReference type="CDD" id="cd04791">
    <property type="entry name" value="LanC_SerThrkinase"/>
    <property type="match status" value="1"/>
</dbReference>
<dbReference type="PANTHER" id="PTHR12736">
    <property type="entry name" value="LANC-LIKE PROTEIN"/>
    <property type="match status" value="1"/>
</dbReference>
<sequence>MRGEDLVGPLRSLLEQAASPERWALRAESFWCYAEPPGYAWRLQGWKLHVSATVTSAPKVLENAARVLVARRACFKFARGTAQVAELTSMRYPRAGGGKFITVYPDGDRHFRELIEELHQATEGLAGPAILSDRPYLPGSLVHYRYGGFTGTVTRLDDDGFYVPMLVAPDGSWVDDRRQAWFSPPGWAPPPLPGAPPLKPPQEHGRPVLIAGRFRVHEAIRHSHRGGVYRADDEESGRMVILKEARPHVADARTWLRNEADMLEVLAPLGLAPHRMALLDYQDHLFLAQEEIPGVSLRQWVEDRSRETAERRPALPDVLTLARHLVDAVAGVHAAGVVLRDLNPGNVVVLPDLTLRFVDLEFAARPDEPAPQVVTFGYTAPEQSGQGTTVLPASRAGDLYGLGACLLFLCTAHHPVLPAEDDPARTPDERMGLLVHTAMHGNPALQRLAPAVLGLTAAEPAARWSLDRVRASFANGSRPLAPVTVLAVDEQENLLLGLLDHIVERMDPGARHLWPPVVHENRTGDPGNVHTGAGGVVAVLDRAVRVLGDERLRAALSTAASWLDEELRRERRVLPGLFFGRSGSAWALYEAARTLGDDGLAERTLSYAKRVPLRWPVPDYTHGTAGAGVAQLALWRATGDEEFRRRAEFCAQTLVDGCDRRGEHLLWPVPDDVGARLGSLTHYGFAHGVAGIATFLLAAGEALAMPRCTELAVDCGHMLCDLAQPLGDTVRWPVGPAEGPQGQVTAWWCNGSGGIGAFLARLWRASGEVRFRDVAVQAAAAVRNERWLVSHIHCHGNAGNGELLLDLAALLGDERYLAWAAELAACVHSGHVRENGRKIIPPEVTSQLCYSYNLGLAGIAGFLLRLRYGGRRWFMPDEFSLDLPLNPVNEGR</sequence>
<name>A0A1R7SQL6_9ACTN</name>
<dbReference type="Pfam" id="PF00069">
    <property type="entry name" value="Pkinase"/>
    <property type="match status" value="1"/>
</dbReference>
<keyword evidence="1" id="KW-0479">Metal-binding</keyword>
<dbReference type="AlphaFoldDB" id="A0A1R7SQL6"/>
<evidence type="ECO:0000313" key="3">
    <source>
        <dbReference type="EMBL" id="AIW58891.1"/>
    </source>
</evidence>
<proteinExistence type="predicted"/>
<evidence type="ECO:0000256" key="1">
    <source>
        <dbReference type="PIRSR" id="PIRSR607822-1"/>
    </source>
</evidence>
<dbReference type="NCBIfam" id="NF038150">
    <property type="entry name" value="lanthi_synth_IV"/>
    <property type="match status" value="1"/>
</dbReference>
<dbReference type="SUPFAM" id="SSF158745">
    <property type="entry name" value="LanC-like"/>
    <property type="match status" value="1"/>
</dbReference>
<dbReference type="Gene3D" id="1.50.10.10">
    <property type="match status" value="1"/>
</dbReference>